<reference evidence="1" key="1">
    <citation type="submission" date="2018-08" db="EMBL/GenBank/DDBJ databases">
        <authorList>
            <person name="Rossello M."/>
        </authorList>
    </citation>
    <scope>NUCLEOTIDE SEQUENCE [LARGE SCALE GENOMIC DNA]</scope>
    <source>
        <strain evidence="1">cv. Chinese Spring</strain>
    </source>
</reference>
<dbReference type="Gramene" id="TraesCS2A03G0212700.1">
    <property type="protein sequence ID" value="TraesCS2A03G0212700.1.CDS"/>
    <property type="gene ID" value="TraesCS2A03G0212700"/>
</dbReference>
<dbReference type="AlphaFoldDB" id="A0A3B6ARP4"/>
<keyword evidence="2" id="KW-1185">Reference proteome</keyword>
<name>A0A3B6ARP4_WHEAT</name>
<dbReference type="Gramene" id="TraesRN2A0100178500.1">
    <property type="protein sequence ID" value="TraesRN2A0100178500.1"/>
    <property type="gene ID" value="TraesRN2A0100178500"/>
</dbReference>
<evidence type="ECO:0000313" key="1">
    <source>
        <dbReference type="EnsemblPlants" id="TraesCS2A02G103000.1"/>
    </source>
</evidence>
<dbReference type="Gramene" id="TraesCAD_scaffold_107411_01G000100.1">
    <property type="protein sequence ID" value="TraesCAD_scaffold_107411_01G000100.1"/>
    <property type="gene ID" value="TraesCAD_scaffold_107411_01G000100"/>
</dbReference>
<dbReference type="EnsemblPlants" id="TraesCS2A02G103000.1">
    <property type="protein sequence ID" value="TraesCS2A02G103000.1"/>
    <property type="gene ID" value="TraesCS2A02G103000"/>
</dbReference>
<dbReference type="Proteomes" id="UP000019116">
    <property type="component" value="Chromosome 2A"/>
</dbReference>
<dbReference type="Gramene" id="TraesMAC2A03G00610430.1">
    <property type="protein sequence ID" value="TraesMAC2A03G00610430.1"/>
    <property type="gene ID" value="TraesMAC2A03G00610430"/>
</dbReference>
<organism evidence="1">
    <name type="scientific">Triticum aestivum</name>
    <name type="common">Wheat</name>
    <dbReference type="NCBI Taxonomy" id="4565"/>
    <lineage>
        <taxon>Eukaryota</taxon>
        <taxon>Viridiplantae</taxon>
        <taxon>Streptophyta</taxon>
        <taxon>Embryophyta</taxon>
        <taxon>Tracheophyta</taxon>
        <taxon>Spermatophyta</taxon>
        <taxon>Magnoliopsida</taxon>
        <taxon>Liliopsida</taxon>
        <taxon>Poales</taxon>
        <taxon>Poaceae</taxon>
        <taxon>BOP clade</taxon>
        <taxon>Pooideae</taxon>
        <taxon>Triticodae</taxon>
        <taxon>Triticeae</taxon>
        <taxon>Triticinae</taxon>
        <taxon>Triticum</taxon>
    </lineage>
</organism>
<protein>
    <submittedName>
        <fullName evidence="1">Uncharacterized protein</fullName>
    </submittedName>
</protein>
<dbReference type="Gramene" id="TraesCLE_scaffold_077481_01G000100.1">
    <property type="protein sequence ID" value="TraesCLE_scaffold_077481_01G000100.1"/>
    <property type="gene ID" value="TraesCLE_scaffold_077481_01G000100"/>
</dbReference>
<sequence>MAQATGMESTAYASSCDMENEKVRDDSTIFLISNGNLRLQEARQMHNSSRWIRRRFHLCHAPTLVPILTSEVLFVQAVCQQIFALSSQLRDLSLLAKWQILHCFRFRKPDR</sequence>
<reference evidence="1" key="2">
    <citation type="submission" date="2018-10" db="UniProtKB">
        <authorList>
            <consortium name="EnsemblPlants"/>
        </authorList>
    </citation>
    <scope>IDENTIFICATION</scope>
</reference>
<accession>A0A3B6ARP4</accession>
<evidence type="ECO:0000313" key="2">
    <source>
        <dbReference type="Proteomes" id="UP000019116"/>
    </source>
</evidence>
<dbReference type="Gramene" id="TraesLDM2A03G00614110.1">
    <property type="protein sequence ID" value="TraesLDM2A03G00614110.1"/>
    <property type="gene ID" value="TraesLDM2A03G00614110"/>
</dbReference>
<proteinExistence type="predicted"/>
<dbReference type="Gramene" id="TraesARI2A03G00618580.1">
    <property type="protein sequence ID" value="TraesARI2A03G00618580.1"/>
    <property type="gene ID" value="TraesARI2A03G00618580"/>
</dbReference>
<dbReference type="Gramene" id="TraesWEE_scaffold_105124_01G000100.1">
    <property type="protein sequence ID" value="TraesWEE_scaffold_105124_01G000100.1"/>
    <property type="gene ID" value="TraesWEE_scaffold_105124_01G000100"/>
</dbReference>
<dbReference type="Gramene" id="TraesROB_scaffold_124145_01G000100.1">
    <property type="protein sequence ID" value="TraesROB_scaffold_124145_01G000100.1"/>
    <property type="gene ID" value="TraesROB_scaffold_124145_01G000100"/>
</dbReference>
<dbReference type="Gramene" id="TraesCS2A02G103000.1">
    <property type="protein sequence ID" value="TraesCS2A02G103000.1"/>
    <property type="gene ID" value="TraesCS2A02G103000"/>
</dbReference>